<gene>
    <name evidence="5" type="ORF">IAA98_05985</name>
</gene>
<dbReference type="GO" id="GO:0006270">
    <property type="term" value="P:DNA replication initiation"/>
    <property type="evidence" value="ECO:0007669"/>
    <property type="project" value="TreeGrafter"/>
</dbReference>
<evidence type="ECO:0000256" key="3">
    <source>
        <dbReference type="ARBA" id="ARBA00023125"/>
    </source>
</evidence>
<keyword evidence="2" id="KW-0067">ATP-binding</keyword>
<evidence type="ECO:0000259" key="4">
    <source>
        <dbReference type="Pfam" id="PF17764"/>
    </source>
</evidence>
<dbReference type="InterPro" id="IPR042115">
    <property type="entry name" value="PriA_3primeBD_sf"/>
</dbReference>
<reference evidence="5" key="1">
    <citation type="submission" date="2020-10" db="EMBL/GenBank/DDBJ databases">
        <authorList>
            <person name="Gilroy R."/>
        </authorList>
    </citation>
    <scope>NUCLEOTIDE SEQUENCE</scope>
    <source>
        <strain evidence="5">ChiGjej1B1-24693</strain>
    </source>
</reference>
<dbReference type="GO" id="GO:0005524">
    <property type="term" value="F:ATP binding"/>
    <property type="evidence" value="ECO:0007669"/>
    <property type="project" value="UniProtKB-KW"/>
</dbReference>
<keyword evidence="1" id="KW-0547">Nucleotide-binding</keyword>
<dbReference type="EMBL" id="DVLP01000181">
    <property type="protein sequence ID" value="HIT75113.1"/>
    <property type="molecule type" value="Genomic_DNA"/>
</dbReference>
<comment type="caution">
    <text evidence="5">The sequence shown here is derived from an EMBL/GenBank/DDBJ whole genome shotgun (WGS) entry which is preliminary data.</text>
</comment>
<dbReference type="PANTHER" id="PTHR30580:SF0">
    <property type="entry name" value="PRIMOSOMAL PROTEIN N"/>
    <property type="match status" value="1"/>
</dbReference>
<dbReference type="Pfam" id="PF17764">
    <property type="entry name" value="PriA_3primeBD"/>
    <property type="match status" value="1"/>
</dbReference>
<feature type="domain" description="Primosomal protein N' 3' DNA-binding" evidence="4">
    <location>
        <begin position="1"/>
        <end position="67"/>
    </location>
</feature>
<name>A0A9D1GWN5_9ACTN</name>
<feature type="non-terminal residue" evidence="5">
    <location>
        <position position="1"/>
    </location>
</feature>
<evidence type="ECO:0000256" key="1">
    <source>
        <dbReference type="ARBA" id="ARBA00022741"/>
    </source>
</evidence>
<accession>A0A9D1GWN5</accession>
<sequence>VKVRFAGRLCDGFVLSIRDHTEHDRVQPINRVVSTEPVLTAPVAGLVRAVADHWAGTFNDVVRLAVPPRHATTEKATPRQRSLPSADDLTGLDAGPFEEVVGGAGFLTALEQGHSPRAAWQPVPAAVPAGDWAAGFARAAAATWASGRGSLCIVPDATDLERLTEACTAVLGKDAVTTLSADLGPSARYRSFLAVVRGQVPVVLGTRAAAFAPVANLGLVALWDDGDDLLSEPRAPYPQARDVLALRASREQTAVLFASHARTAEVADLVRRDWLRDLTLPRERFRRLAPAVRIAADDDRALDRDPAARAARLPREVFSVMRAGLAQGPVLVQVPRAGYLASLVCQTCREPVRCPQCNGPTQAVHQRVSCTWAGHPVRGWQCPECGDSRWRAPVVGAIRTAEELGKAFPNTAIRRSSGDRVLAEVSDEPALVVATPGAEPATPGGYAAAVLMDTVLLLQRPELRTGEEALRRWWNATGLVRSGVDGGTVIAVGPGESATLQAFLRMDPVGTAQREWEDRRTAQLPPAAKMVAVEGPEAAVGDVVRQLLAELKDCPDVLALGPGPIEAPVHSEEPWVRTSLTVPAAAGATLTRQVRATLANRSAHKREGTVRVRVDPREI</sequence>
<protein>
    <submittedName>
        <fullName evidence="5">Primosome assembly protein PriA</fullName>
    </submittedName>
</protein>
<dbReference type="GO" id="GO:0006310">
    <property type="term" value="P:DNA recombination"/>
    <property type="evidence" value="ECO:0007669"/>
    <property type="project" value="TreeGrafter"/>
</dbReference>
<evidence type="ECO:0000313" key="6">
    <source>
        <dbReference type="Proteomes" id="UP000886842"/>
    </source>
</evidence>
<dbReference type="GO" id="GO:0006302">
    <property type="term" value="P:double-strand break repair"/>
    <property type="evidence" value="ECO:0007669"/>
    <property type="project" value="TreeGrafter"/>
</dbReference>
<evidence type="ECO:0000313" key="5">
    <source>
        <dbReference type="EMBL" id="HIT75113.1"/>
    </source>
</evidence>
<dbReference type="InterPro" id="IPR027417">
    <property type="entry name" value="P-loop_NTPase"/>
</dbReference>
<proteinExistence type="predicted"/>
<keyword evidence="3" id="KW-0238">DNA-binding</keyword>
<dbReference type="Proteomes" id="UP000886842">
    <property type="component" value="Unassembled WGS sequence"/>
</dbReference>
<dbReference type="Gene3D" id="3.40.50.300">
    <property type="entry name" value="P-loop containing nucleotide triphosphate hydrolases"/>
    <property type="match status" value="1"/>
</dbReference>
<dbReference type="InterPro" id="IPR041222">
    <property type="entry name" value="PriA_3primeBD"/>
</dbReference>
<dbReference type="GO" id="GO:0003677">
    <property type="term" value="F:DNA binding"/>
    <property type="evidence" value="ECO:0007669"/>
    <property type="project" value="UniProtKB-KW"/>
</dbReference>
<evidence type="ECO:0000256" key="2">
    <source>
        <dbReference type="ARBA" id="ARBA00022840"/>
    </source>
</evidence>
<dbReference type="AlphaFoldDB" id="A0A9D1GWN5"/>
<reference evidence="5" key="2">
    <citation type="journal article" date="2021" name="PeerJ">
        <title>Extensive microbial diversity within the chicken gut microbiome revealed by metagenomics and culture.</title>
        <authorList>
            <person name="Gilroy R."/>
            <person name="Ravi A."/>
            <person name="Getino M."/>
            <person name="Pursley I."/>
            <person name="Horton D.L."/>
            <person name="Alikhan N.F."/>
            <person name="Baker D."/>
            <person name="Gharbi K."/>
            <person name="Hall N."/>
            <person name="Watson M."/>
            <person name="Adriaenssens E.M."/>
            <person name="Foster-Nyarko E."/>
            <person name="Jarju S."/>
            <person name="Secka A."/>
            <person name="Antonio M."/>
            <person name="Oren A."/>
            <person name="Chaudhuri R.R."/>
            <person name="La Ragione R."/>
            <person name="Hildebrand F."/>
            <person name="Pallen M.J."/>
        </authorList>
    </citation>
    <scope>NUCLEOTIDE SEQUENCE</scope>
    <source>
        <strain evidence="5">ChiGjej1B1-24693</strain>
    </source>
</reference>
<dbReference type="Gene3D" id="3.40.1440.60">
    <property type="entry name" value="PriA, 3(prime) DNA-binding domain"/>
    <property type="match status" value="1"/>
</dbReference>
<dbReference type="GO" id="GO:0043138">
    <property type="term" value="F:3'-5' DNA helicase activity"/>
    <property type="evidence" value="ECO:0007669"/>
    <property type="project" value="TreeGrafter"/>
</dbReference>
<organism evidence="5 6">
    <name type="scientific">Candidatus Avipropionibacterium avicola</name>
    <dbReference type="NCBI Taxonomy" id="2840701"/>
    <lineage>
        <taxon>Bacteria</taxon>
        <taxon>Bacillati</taxon>
        <taxon>Actinomycetota</taxon>
        <taxon>Actinomycetes</taxon>
        <taxon>Propionibacteriales</taxon>
        <taxon>Propionibacteriaceae</taxon>
        <taxon>Propionibacteriaceae incertae sedis</taxon>
        <taxon>Candidatus Avipropionibacterium</taxon>
    </lineage>
</organism>
<dbReference type="PANTHER" id="PTHR30580">
    <property type="entry name" value="PRIMOSOMAL PROTEIN N"/>
    <property type="match status" value="1"/>
</dbReference>